<name>A0A917DK20_9HYPH</name>
<comment type="caution">
    <text evidence="1">The sequence shown here is derived from an EMBL/GenBank/DDBJ whole genome shotgun (WGS) entry which is preliminary data.</text>
</comment>
<reference evidence="1" key="1">
    <citation type="journal article" date="2014" name="Int. J. Syst. Evol. Microbiol.">
        <title>Complete genome sequence of Corynebacterium casei LMG S-19264T (=DSM 44701T), isolated from a smear-ripened cheese.</title>
        <authorList>
            <consortium name="US DOE Joint Genome Institute (JGI-PGF)"/>
            <person name="Walter F."/>
            <person name="Albersmeier A."/>
            <person name="Kalinowski J."/>
            <person name="Ruckert C."/>
        </authorList>
    </citation>
    <scope>NUCLEOTIDE SEQUENCE</scope>
    <source>
        <strain evidence="1">CGMCC 1.15493</strain>
    </source>
</reference>
<sequence>MSKTVFANCVAAVGLSLAEVAKILGQSLSMVQKKSQGQRAMTQADADALSVLWHRIRQEDVQGLPEGAVSMSHALRVLRGAAGVDAPRRGRPIRVAEPVVDEEDDAEE</sequence>
<evidence type="ECO:0000313" key="2">
    <source>
        <dbReference type="Proteomes" id="UP000613160"/>
    </source>
</evidence>
<protein>
    <submittedName>
        <fullName evidence="1">Uncharacterized protein</fullName>
    </submittedName>
</protein>
<accession>A0A917DK20</accession>
<dbReference type="RefSeq" id="WP_188855460.1">
    <property type="nucleotide sequence ID" value="NZ_BMJJ01000024.1"/>
</dbReference>
<reference evidence="1" key="2">
    <citation type="submission" date="2020-09" db="EMBL/GenBank/DDBJ databases">
        <authorList>
            <person name="Sun Q."/>
            <person name="Zhou Y."/>
        </authorList>
    </citation>
    <scope>NUCLEOTIDE SEQUENCE</scope>
    <source>
        <strain evidence="1">CGMCC 1.15493</strain>
    </source>
</reference>
<dbReference type="AlphaFoldDB" id="A0A917DK20"/>
<dbReference type="Proteomes" id="UP000613160">
    <property type="component" value="Unassembled WGS sequence"/>
</dbReference>
<dbReference type="EMBL" id="BMJJ01000024">
    <property type="protein sequence ID" value="GGD43831.1"/>
    <property type="molecule type" value="Genomic_DNA"/>
</dbReference>
<evidence type="ECO:0000313" key="1">
    <source>
        <dbReference type="EMBL" id="GGD43831.1"/>
    </source>
</evidence>
<keyword evidence="2" id="KW-1185">Reference proteome</keyword>
<proteinExistence type="predicted"/>
<gene>
    <name evidence="1" type="ORF">GCM10011335_53080</name>
</gene>
<organism evidence="1 2">
    <name type="scientific">Aureimonas glaciei</name>
    <dbReference type="NCBI Taxonomy" id="1776957"/>
    <lineage>
        <taxon>Bacteria</taxon>
        <taxon>Pseudomonadati</taxon>
        <taxon>Pseudomonadota</taxon>
        <taxon>Alphaproteobacteria</taxon>
        <taxon>Hyphomicrobiales</taxon>
        <taxon>Aurantimonadaceae</taxon>
        <taxon>Aureimonas</taxon>
    </lineage>
</organism>